<dbReference type="GO" id="GO:0042781">
    <property type="term" value="F:3'-tRNA processing endoribonuclease activity"/>
    <property type="evidence" value="ECO:0007669"/>
    <property type="project" value="TreeGrafter"/>
</dbReference>
<dbReference type="EMBL" id="PNHE01000035">
    <property type="protein sequence ID" value="PMC57913.1"/>
    <property type="molecule type" value="Genomic_DNA"/>
</dbReference>
<name>A0A2N6SLH0_9LACT</name>
<evidence type="ECO:0000313" key="4">
    <source>
        <dbReference type="Proteomes" id="UP000235682"/>
    </source>
</evidence>
<dbReference type="PANTHER" id="PTHR46018:SF4">
    <property type="entry name" value="METALLO-HYDROLASE YHFI-RELATED"/>
    <property type="match status" value="1"/>
</dbReference>
<reference evidence="3 4" key="1">
    <citation type="submission" date="2017-09" db="EMBL/GenBank/DDBJ databases">
        <title>Bacterial strain isolated from the female urinary microbiota.</title>
        <authorList>
            <person name="Thomas-White K."/>
            <person name="Kumar N."/>
            <person name="Forster S."/>
            <person name="Putonti C."/>
            <person name="Lawley T."/>
            <person name="Wolfe A.J."/>
        </authorList>
    </citation>
    <scope>NUCLEOTIDE SEQUENCE [LARGE SCALE GENOMIC DNA]</scope>
    <source>
        <strain evidence="3 4">UMB0852</strain>
    </source>
</reference>
<dbReference type="SUPFAM" id="SSF56281">
    <property type="entry name" value="Metallo-hydrolase/oxidoreductase"/>
    <property type="match status" value="1"/>
</dbReference>
<keyword evidence="4" id="KW-1185">Reference proteome</keyword>
<dbReference type="OrthoDB" id="9794898at2"/>
<dbReference type="Gene3D" id="3.60.15.10">
    <property type="entry name" value="Ribonuclease Z/Hydroxyacylglutathione hydrolase-like"/>
    <property type="match status" value="1"/>
</dbReference>
<dbReference type="Proteomes" id="UP000235682">
    <property type="component" value="Unassembled WGS sequence"/>
</dbReference>
<evidence type="ECO:0000259" key="2">
    <source>
        <dbReference type="Pfam" id="PF12706"/>
    </source>
</evidence>
<protein>
    <recommendedName>
        <fullName evidence="2">Metallo-beta-lactamase domain-containing protein</fullName>
    </recommendedName>
</protein>
<dbReference type="CDD" id="cd07716">
    <property type="entry name" value="RNaseZ_short-form-like_MBL-fold"/>
    <property type="match status" value="1"/>
</dbReference>
<dbReference type="Pfam" id="PF12706">
    <property type="entry name" value="Lactamase_B_2"/>
    <property type="match status" value="1"/>
</dbReference>
<organism evidence="3 4">
    <name type="scientific">Dolosicoccus paucivorans</name>
    <dbReference type="NCBI Taxonomy" id="84521"/>
    <lineage>
        <taxon>Bacteria</taxon>
        <taxon>Bacillati</taxon>
        <taxon>Bacillota</taxon>
        <taxon>Bacilli</taxon>
        <taxon>Lactobacillales</taxon>
        <taxon>Aerococcaceae</taxon>
        <taxon>Dolosicoccus</taxon>
    </lineage>
</organism>
<keyword evidence="1" id="KW-0862">Zinc</keyword>
<gene>
    <name evidence="3" type="ORF">CJ205_07045</name>
</gene>
<dbReference type="InterPro" id="IPR001279">
    <property type="entry name" value="Metallo-B-lactamas"/>
</dbReference>
<dbReference type="AlphaFoldDB" id="A0A2N6SLH0"/>
<accession>A0A2N6SLH0</accession>
<dbReference type="RefSeq" id="WP_102228002.1">
    <property type="nucleotide sequence ID" value="NZ_PNFY01000033.1"/>
</dbReference>
<dbReference type="PANTHER" id="PTHR46018">
    <property type="entry name" value="ZINC PHOSPHODIESTERASE ELAC PROTEIN 1"/>
    <property type="match status" value="1"/>
</dbReference>
<evidence type="ECO:0000313" key="3">
    <source>
        <dbReference type="EMBL" id="PMC57913.1"/>
    </source>
</evidence>
<feature type="domain" description="Metallo-beta-lactamase" evidence="2">
    <location>
        <begin position="33"/>
        <end position="217"/>
    </location>
</feature>
<sequence length="250" mass="27783">MKIQCIGSAGGYPSIANPTTSYLVSDEAGEFQLLIDAGSGSATQIQRYMDPADLNAIWVSHDHPDHVADLGIFQHLLMLRPQKPKVGSVPIYLHPTSNQFDYLLSNDQNKGTSHLVPYQPDKVLDLGLFKATFCLTTHPVTCYALKLYDPQTEKTFVYTADSAWNDDLAEFVKGVDTLLIECNFPADHPENKIHYNSTQVVKMAELSGAKTVIVTHIPPLSDDEQIMTEIRQGLEDKEVLQAQPGEIYHI</sequence>
<comment type="caution">
    <text evidence="3">The sequence shown here is derived from an EMBL/GenBank/DDBJ whole genome shotgun (WGS) entry which is preliminary data.</text>
</comment>
<dbReference type="STRING" id="84521.SAMN04487994_103417"/>
<evidence type="ECO:0000256" key="1">
    <source>
        <dbReference type="ARBA" id="ARBA00022833"/>
    </source>
</evidence>
<dbReference type="InterPro" id="IPR036866">
    <property type="entry name" value="RibonucZ/Hydroxyglut_hydro"/>
</dbReference>
<proteinExistence type="predicted"/>